<dbReference type="EMBL" id="KZ155838">
    <property type="protein sequence ID" value="OUS42660.1"/>
    <property type="molecule type" value="Genomic_DNA"/>
</dbReference>
<accession>A0A1Y5HZM7</accession>
<feature type="compositionally biased region" description="Basic and acidic residues" evidence="1">
    <location>
        <begin position="94"/>
        <end position="106"/>
    </location>
</feature>
<reference evidence="2" key="1">
    <citation type="submission" date="2017-04" db="EMBL/GenBank/DDBJ databases">
        <title>Population genomics of picophytoplankton unveils novel chromosome hypervariability.</title>
        <authorList>
            <consortium name="DOE Joint Genome Institute"/>
            <person name="Blanc-Mathieu R."/>
            <person name="Krasovec M."/>
            <person name="Hebrard M."/>
            <person name="Yau S."/>
            <person name="Desgranges E."/>
            <person name="Martin J."/>
            <person name="Schackwitz W."/>
            <person name="Kuo A."/>
            <person name="Salin G."/>
            <person name="Donnadieu C."/>
            <person name="Desdevises Y."/>
            <person name="Sanchez-Ferandin S."/>
            <person name="Moreau H."/>
            <person name="Rivals E."/>
            <person name="Grigoriev I.V."/>
            <person name="Grimsley N."/>
            <person name="Eyre-Walker A."/>
            <person name="Piganeau G."/>
        </authorList>
    </citation>
    <scope>NUCLEOTIDE SEQUENCE [LARGE SCALE GENOMIC DNA]</scope>
    <source>
        <strain evidence="2">RCC 1115</strain>
    </source>
</reference>
<organism evidence="2">
    <name type="scientific">Ostreococcus tauri</name>
    <name type="common">Marine green alga</name>
    <dbReference type="NCBI Taxonomy" id="70448"/>
    <lineage>
        <taxon>Eukaryota</taxon>
        <taxon>Viridiplantae</taxon>
        <taxon>Chlorophyta</taxon>
        <taxon>Mamiellophyceae</taxon>
        <taxon>Mamiellales</taxon>
        <taxon>Bathycoccaceae</taxon>
        <taxon>Ostreococcus</taxon>
    </lineage>
</organism>
<gene>
    <name evidence="2" type="ORF">BE221DRAFT_61537</name>
</gene>
<dbReference type="Proteomes" id="UP000195557">
    <property type="component" value="Unassembled WGS sequence"/>
</dbReference>
<evidence type="ECO:0000256" key="1">
    <source>
        <dbReference type="SAM" id="MobiDB-lite"/>
    </source>
</evidence>
<evidence type="ECO:0000313" key="2">
    <source>
        <dbReference type="EMBL" id="OUS42660.1"/>
    </source>
</evidence>
<proteinExistence type="predicted"/>
<sequence>MVEHPSSPKKSIDDVERTVLIAVEMMERQLGRQLRVLSTQVADLSRELSRTHTELKHLMGENCTTTTVTVDAKPAAMRLESKAEVMELNEIVEKDKTKEEAQKKPEPAACGLLQSTKKERKSEDKKRNFVETDANAEVIEAKKKRVFLDDDDRTFLDDDLTQDEQLLVTTGRGRMGEVQSTPLGFAYWTKGDRETLLSIGTKIGVEPLTMYSMNRYKLKLKQFRVQDEFVSGTRLWIVPHEDWEHQYIQEDRCKVLQDLYDRINEVWPDFLKNTKPLADIKRSQLAKYESSKRFYDMVQATMNRAETQARTACAAEHLHDLKIVRLEFEKKWRRDGFLPPSEIIERH</sequence>
<feature type="compositionally biased region" description="Basic and acidic residues" evidence="1">
    <location>
        <begin position="116"/>
        <end position="128"/>
    </location>
</feature>
<feature type="region of interest" description="Disordered" evidence="1">
    <location>
        <begin position="94"/>
        <end position="128"/>
    </location>
</feature>
<dbReference type="AlphaFoldDB" id="A0A1Y5HZM7"/>
<name>A0A1Y5HZM7_OSTTA</name>
<protein>
    <submittedName>
        <fullName evidence="2">Uncharacterized protein</fullName>
    </submittedName>
</protein>